<dbReference type="InterPro" id="IPR039949">
    <property type="entry name" value="NAA40"/>
</dbReference>
<dbReference type="OrthoDB" id="424551at2759"/>
<evidence type="ECO:0000256" key="10">
    <source>
        <dbReference type="ARBA" id="ARBA00047821"/>
    </source>
</evidence>
<dbReference type="GO" id="GO:0043998">
    <property type="term" value="F:histone H2A acetyltransferase activity"/>
    <property type="evidence" value="ECO:0007669"/>
    <property type="project" value="InterPro"/>
</dbReference>
<keyword evidence="7 14" id="KW-0808">Transferase</keyword>
<evidence type="ECO:0000256" key="12">
    <source>
        <dbReference type="SAM" id="MobiDB-lite"/>
    </source>
</evidence>
<name>A0A6A5YZT9_9PLEO</name>
<dbReference type="GO" id="GO:1990189">
    <property type="term" value="F:protein N-terminal-serine acetyltransferase activity"/>
    <property type="evidence" value="ECO:0007669"/>
    <property type="project" value="UniProtKB-EC"/>
</dbReference>
<dbReference type="PROSITE" id="PS51186">
    <property type="entry name" value="GNAT"/>
    <property type="match status" value="1"/>
</dbReference>
<reference evidence="14" key="1">
    <citation type="journal article" date="2020" name="Stud. Mycol.">
        <title>101 Dothideomycetes genomes: a test case for predicting lifestyles and emergence of pathogens.</title>
        <authorList>
            <person name="Haridas S."/>
            <person name="Albert R."/>
            <person name="Binder M."/>
            <person name="Bloem J."/>
            <person name="Labutti K."/>
            <person name="Salamov A."/>
            <person name="Andreopoulos B."/>
            <person name="Baker S."/>
            <person name="Barry K."/>
            <person name="Bills G."/>
            <person name="Bluhm B."/>
            <person name="Cannon C."/>
            <person name="Castanera R."/>
            <person name="Culley D."/>
            <person name="Daum C."/>
            <person name="Ezra D."/>
            <person name="Gonzalez J."/>
            <person name="Henrissat B."/>
            <person name="Kuo A."/>
            <person name="Liang C."/>
            <person name="Lipzen A."/>
            <person name="Lutzoni F."/>
            <person name="Magnuson J."/>
            <person name="Mondo S."/>
            <person name="Nolan M."/>
            <person name="Ohm R."/>
            <person name="Pangilinan J."/>
            <person name="Park H.-J."/>
            <person name="Ramirez L."/>
            <person name="Alfaro M."/>
            <person name="Sun H."/>
            <person name="Tritt A."/>
            <person name="Yoshinaga Y."/>
            <person name="Zwiers L.-H."/>
            <person name="Turgeon B."/>
            <person name="Goodwin S."/>
            <person name="Spatafora J."/>
            <person name="Crous P."/>
            <person name="Grigoriev I."/>
        </authorList>
    </citation>
    <scope>NUCLEOTIDE SEQUENCE</scope>
    <source>
        <strain evidence="14">CBS 627.86</strain>
    </source>
</reference>
<dbReference type="Gene3D" id="3.40.630.30">
    <property type="match status" value="1"/>
</dbReference>
<accession>A0A6A5YZT9</accession>
<comment type="catalytic activity">
    <reaction evidence="10">
        <text>N-terminal L-seryl-[histone H2A] + acetyl-CoA = N-terminal N(alpha)-acetyl-L-seryl-[histone H2A] + CoA + H(+)</text>
        <dbReference type="Rhea" id="RHEA:50600"/>
        <dbReference type="Rhea" id="RHEA-COMP:12742"/>
        <dbReference type="Rhea" id="RHEA-COMP:12744"/>
        <dbReference type="ChEBI" id="CHEBI:15378"/>
        <dbReference type="ChEBI" id="CHEBI:57287"/>
        <dbReference type="ChEBI" id="CHEBI:57288"/>
        <dbReference type="ChEBI" id="CHEBI:64738"/>
        <dbReference type="ChEBI" id="CHEBI:83690"/>
        <dbReference type="EC" id="2.3.1.257"/>
    </reaction>
</comment>
<dbReference type="AlphaFoldDB" id="A0A6A5YZT9"/>
<protein>
    <recommendedName>
        <fullName evidence="5">N-alpha-acetyltransferase 40</fullName>
        <ecNumber evidence="4">2.3.1.257</ecNumber>
    </recommendedName>
</protein>
<evidence type="ECO:0000256" key="4">
    <source>
        <dbReference type="ARBA" id="ARBA00012950"/>
    </source>
</evidence>
<comment type="catalytic activity">
    <reaction evidence="11">
        <text>N-terminal L-seryl-[histone H4] + acetyl-CoA = N-terminal N(alpha)-acetyl-L-seryl-[histone H4] + CoA + H(+)</text>
        <dbReference type="Rhea" id="RHEA:50596"/>
        <dbReference type="Rhea" id="RHEA-COMP:12740"/>
        <dbReference type="Rhea" id="RHEA-COMP:12743"/>
        <dbReference type="ChEBI" id="CHEBI:15378"/>
        <dbReference type="ChEBI" id="CHEBI:57287"/>
        <dbReference type="ChEBI" id="CHEBI:57288"/>
        <dbReference type="ChEBI" id="CHEBI:64738"/>
        <dbReference type="ChEBI" id="CHEBI:83690"/>
        <dbReference type="EC" id="2.3.1.257"/>
    </reaction>
</comment>
<gene>
    <name evidence="14" type="ORF">BDV96DRAFT_580520</name>
</gene>
<dbReference type="CDD" id="cd04301">
    <property type="entry name" value="NAT_SF"/>
    <property type="match status" value="1"/>
</dbReference>
<dbReference type="PANTHER" id="PTHR20531:SF1">
    <property type="entry name" value="N-ALPHA-ACETYLTRANSFERASE 40"/>
    <property type="match status" value="1"/>
</dbReference>
<keyword evidence="6" id="KW-0963">Cytoplasm</keyword>
<dbReference type="EMBL" id="ML977331">
    <property type="protein sequence ID" value="KAF2112324.1"/>
    <property type="molecule type" value="Genomic_DNA"/>
</dbReference>
<dbReference type="GO" id="GO:0005634">
    <property type="term" value="C:nucleus"/>
    <property type="evidence" value="ECO:0007669"/>
    <property type="project" value="UniProtKB-SubCell"/>
</dbReference>
<comment type="similarity">
    <text evidence="3">Belongs to the acetyltransferase family. NAA40 subfamily.</text>
</comment>
<dbReference type="GO" id="GO:0010485">
    <property type="term" value="F:histone H4 acetyltransferase activity"/>
    <property type="evidence" value="ECO:0007669"/>
    <property type="project" value="InterPro"/>
</dbReference>
<evidence type="ECO:0000313" key="14">
    <source>
        <dbReference type="EMBL" id="KAF2112324.1"/>
    </source>
</evidence>
<evidence type="ECO:0000256" key="9">
    <source>
        <dbReference type="ARBA" id="ARBA00023315"/>
    </source>
</evidence>
<feature type="compositionally biased region" description="Basic and acidic residues" evidence="12">
    <location>
        <begin position="1"/>
        <end position="10"/>
    </location>
</feature>
<dbReference type="GO" id="GO:0005737">
    <property type="term" value="C:cytoplasm"/>
    <property type="evidence" value="ECO:0007669"/>
    <property type="project" value="UniProtKB-SubCell"/>
</dbReference>
<evidence type="ECO:0000256" key="8">
    <source>
        <dbReference type="ARBA" id="ARBA00023242"/>
    </source>
</evidence>
<evidence type="ECO:0000256" key="6">
    <source>
        <dbReference type="ARBA" id="ARBA00022490"/>
    </source>
</evidence>
<keyword evidence="9 14" id="KW-0012">Acyltransferase</keyword>
<sequence>MASNRGKERENEDETEDSACRMEPKRIMEALPRDDALLQYTTRKQAHVPITITLKHSADIADEELAVCFDLIETSSSADYKTSSGGWHPDAKKEEMIDPQMWYLLARRTTRDDPVPVKAMAPILPSSQAPAPVIGFLSFMFTNDDDPPERTVLYIYEVHLAEEMRSCGLGSHLVHIAETLAKRCGIDKAMLTVFTANKLAIKLYENLGYEKDACSPADRVVRRRVIEAEYKILSKLQIVA</sequence>
<organism evidence="14 15">
    <name type="scientific">Lophiotrema nucula</name>
    <dbReference type="NCBI Taxonomy" id="690887"/>
    <lineage>
        <taxon>Eukaryota</taxon>
        <taxon>Fungi</taxon>
        <taxon>Dikarya</taxon>
        <taxon>Ascomycota</taxon>
        <taxon>Pezizomycotina</taxon>
        <taxon>Dothideomycetes</taxon>
        <taxon>Pleosporomycetidae</taxon>
        <taxon>Pleosporales</taxon>
        <taxon>Lophiotremataceae</taxon>
        <taxon>Lophiotrema</taxon>
    </lineage>
</organism>
<dbReference type="Pfam" id="PF00583">
    <property type="entry name" value="Acetyltransf_1"/>
    <property type="match status" value="1"/>
</dbReference>
<dbReference type="InterPro" id="IPR000182">
    <property type="entry name" value="GNAT_dom"/>
</dbReference>
<keyword evidence="15" id="KW-1185">Reference proteome</keyword>
<feature type="domain" description="N-acetyltransferase" evidence="13">
    <location>
        <begin position="133"/>
        <end position="233"/>
    </location>
</feature>
<feature type="region of interest" description="Disordered" evidence="12">
    <location>
        <begin position="1"/>
        <end position="22"/>
    </location>
</feature>
<evidence type="ECO:0000256" key="2">
    <source>
        <dbReference type="ARBA" id="ARBA00004496"/>
    </source>
</evidence>
<dbReference type="Proteomes" id="UP000799770">
    <property type="component" value="Unassembled WGS sequence"/>
</dbReference>
<evidence type="ECO:0000256" key="5">
    <source>
        <dbReference type="ARBA" id="ARBA00015043"/>
    </source>
</evidence>
<evidence type="ECO:0000313" key="15">
    <source>
        <dbReference type="Proteomes" id="UP000799770"/>
    </source>
</evidence>
<dbReference type="InterPro" id="IPR016181">
    <property type="entry name" value="Acyl_CoA_acyltransferase"/>
</dbReference>
<evidence type="ECO:0000256" key="3">
    <source>
        <dbReference type="ARBA" id="ARBA00008870"/>
    </source>
</evidence>
<evidence type="ECO:0000256" key="1">
    <source>
        <dbReference type="ARBA" id="ARBA00004123"/>
    </source>
</evidence>
<comment type="subcellular location">
    <subcellularLocation>
        <location evidence="2">Cytoplasm</location>
    </subcellularLocation>
    <subcellularLocation>
        <location evidence="1">Nucleus</location>
    </subcellularLocation>
</comment>
<dbReference type="PANTHER" id="PTHR20531">
    <property type="entry name" value="N-ALPHA-ACETYLTRANSFERASE 40"/>
    <property type="match status" value="1"/>
</dbReference>
<keyword evidence="8" id="KW-0539">Nucleus</keyword>
<dbReference type="SUPFAM" id="SSF55729">
    <property type="entry name" value="Acyl-CoA N-acyltransferases (Nat)"/>
    <property type="match status" value="1"/>
</dbReference>
<evidence type="ECO:0000256" key="7">
    <source>
        <dbReference type="ARBA" id="ARBA00022679"/>
    </source>
</evidence>
<evidence type="ECO:0000259" key="13">
    <source>
        <dbReference type="PROSITE" id="PS51186"/>
    </source>
</evidence>
<proteinExistence type="inferred from homology"/>
<evidence type="ECO:0000256" key="11">
    <source>
        <dbReference type="ARBA" id="ARBA00049524"/>
    </source>
</evidence>
<dbReference type="EC" id="2.3.1.257" evidence="4"/>